<dbReference type="SUPFAM" id="SSF52540">
    <property type="entry name" value="P-loop containing nucleoside triphosphate hydrolases"/>
    <property type="match status" value="1"/>
</dbReference>
<proteinExistence type="predicted"/>
<protein>
    <recommendedName>
        <fullName evidence="3">GTP-binding protein</fullName>
    </recommendedName>
</protein>
<evidence type="ECO:0000313" key="2">
    <source>
        <dbReference type="Proteomes" id="UP001208689"/>
    </source>
</evidence>
<reference evidence="1" key="1">
    <citation type="submission" date="2022-09" db="EMBL/GenBank/DDBJ databases">
        <title>Actin cytoskeleton and complex cell architecture in an #Asgard archaeon.</title>
        <authorList>
            <person name="Ponce Toledo R.I."/>
            <person name="Schleper C."/>
            <person name="Rodrigues Oliveira T."/>
            <person name="Wollweber F."/>
            <person name="Xu J."/>
            <person name="Rittmann S."/>
            <person name="Klingl A."/>
            <person name="Pilhofer M."/>
        </authorList>
    </citation>
    <scope>NUCLEOTIDE SEQUENCE</scope>
    <source>
        <strain evidence="1">B-35</strain>
    </source>
</reference>
<dbReference type="InterPro" id="IPR027417">
    <property type="entry name" value="P-loop_NTPase"/>
</dbReference>
<dbReference type="Proteomes" id="UP001208689">
    <property type="component" value="Chromosome"/>
</dbReference>
<evidence type="ECO:0008006" key="3">
    <source>
        <dbReference type="Google" id="ProtNLM"/>
    </source>
</evidence>
<gene>
    <name evidence="1" type="ORF">NEF87_000136</name>
</gene>
<sequence>MKYILYMPLISFYKNKITEEIYETSDNPFQIILTHFDTHRGPVVFLASPPEVKSHIDTLVCNLLDLNLPEGFFEHRIVEKGLTLGNYIFEIESEWARGSIESVMLTVVLNSNQKFSSVKEFMLQIADKFKTKENLYKGFYSEKEKKDEEIRDFLYFLNYTISSSARFLERYLNSIQLGRILVIGNKKAGKQRLIDNVSTDHQKLYVDMFKNASTYTESDDLASITPGKLILKQFLEQVEFWAYDLDTIPCKMWFDVCKKPIAIIAVFDPITPREEIAKLHSNFQKVFDHYCSDRINEPKRQKIPIILLANESDKINNYTTEEIYNLIHFDHLNLNSGFSIVSIEKNYGIEESLLWIIMQLVDINK</sequence>
<keyword evidence="2" id="KW-1185">Reference proteome</keyword>
<dbReference type="Gene3D" id="3.40.50.300">
    <property type="entry name" value="P-loop containing nucleotide triphosphate hydrolases"/>
    <property type="match status" value="1"/>
</dbReference>
<evidence type="ECO:0000313" key="1">
    <source>
        <dbReference type="EMBL" id="UYP43851.1"/>
    </source>
</evidence>
<dbReference type="EMBL" id="CP104013">
    <property type="protein sequence ID" value="UYP43851.1"/>
    <property type="molecule type" value="Genomic_DNA"/>
</dbReference>
<organism evidence="1 2">
    <name type="scientific">Candidatus Lokiarchaeum ossiferum</name>
    <dbReference type="NCBI Taxonomy" id="2951803"/>
    <lineage>
        <taxon>Archaea</taxon>
        <taxon>Promethearchaeati</taxon>
        <taxon>Promethearchaeota</taxon>
        <taxon>Promethearchaeia</taxon>
        <taxon>Promethearchaeales</taxon>
        <taxon>Promethearchaeaceae</taxon>
        <taxon>Candidatus Lokiarchaeum</taxon>
    </lineage>
</organism>
<accession>A0ABY6HKA3</accession>
<name>A0ABY6HKA3_9ARCH</name>